<dbReference type="EMBL" id="CM045759">
    <property type="protein sequence ID" value="KAI8019648.1"/>
    <property type="molecule type" value="Genomic_DNA"/>
</dbReference>
<evidence type="ECO:0000313" key="1">
    <source>
        <dbReference type="EMBL" id="KAI8019648.1"/>
    </source>
</evidence>
<dbReference type="Proteomes" id="UP001060215">
    <property type="component" value="Chromosome 2"/>
</dbReference>
<proteinExistence type="predicted"/>
<evidence type="ECO:0000313" key="2">
    <source>
        <dbReference type="Proteomes" id="UP001060215"/>
    </source>
</evidence>
<keyword evidence="2" id="KW-1185">Reference proteome</keyword>
<name>A0ACC0I3X2_9ERIC</name>
<protein>
    <submittedName>
        <fullName evidence="1">E3 ubiquitin-protein ligase RGLG1</fullName>
    </submittedName>
</protein>
<reference evidence="1 2" key="1">
    <citation type="journal article" date="2022" name="Plant J.">
        <title>Chromosome-level genome of Camellia lanceoleosa provides a valuable resource for understanding genome evolution and self-incompatibility.</title>
        <authorList>
            <person name="Gong W."/>
            <person name="Xiao S."/>
            <person name="Wang L."/>
            <person name="Liao Z."/>
            <person name="Chang Y."/>
            <person name="Mo W."/>
            <person name="Hu G."/>
            <person name="Li W."/>
            <person name="Zhao G."/>
            <person name="Zhu H."/>
            <person name="Hu X."/>
            <person name="Ji K."/>
            <person name="Xiang X."/>
            <person name="Song Q."/>
            <person name="Yuan D."/>
            <person name="Jin S."/>
            <person name="Zhang L."/>
        </authorList>
    </citation>
    <scope>NUCLEOTIDE SEQUENCE [LARGE SCALE GENOMIC DNA]</scope>
    <source>
        <strain evidence="1">SQ_2022a</strain>
    </source>
</reference>
<comment type="caution">
    <text evidence="1">The sequence shown here is derived from an EMBL/GenBank/DDBJ whole genome shotgun (WGS) entry which is preliminary data.</text>
</comment>
<sequence length="220" mass="24337">MAITIVEQSECRYHVLVIIADGPVTANASLLFPSPQIKKTIDAIVKAREYPLSIIVVGVGDGPWNMMKNFLNDVRVHDSYKFQFVNFTEIMSKNMDISREEAAFAIAALRRIPSQYKSTLNLKPRWGAINRVPLPPPPTSEHPQPSSFHPGEPDFDGHNVTAETSQPASSTSDDNVCSICFINPKNMAFGCGHQTCGNCGENLQLCPICQSTIQTRIKLY</sequence>
<organism evidence="1 2">
    <name type="scientific">Camellia lanceoleosa</name>
    <dbReference type="NCBI Taxonomy" id="1840588"/>
    <lineage>
        <taxon>Eukaryota</taxon>
        <taxon>Viridiplantae</taxon>
        <taxon>Streptophyta</taxon>
        <taxon>Embryophyta</taxon>
        <taxon>Tracheophyta</taxon>
        <taxon>Spermatophyta</taxon>
        <taxon>Magnoliopsida</taxon>
        <taxon>eudicotyledons</taxon>
        <taxon>Gunneridae</taxon>
        <taxon>Pentapetalae</taxon>
        <taxon>asterids</taxon>
        <taxon>Ericales</taxon>
        <taxon>Theaceae</taxon>
        <taxon>Camellia</taxon>
    </lineage>
</organism>
<accession>A0ACC0I3X2</accession>
<gene>
    <name evidence="1" type="ORF">LOK49_LG04G02177</name>
</gene>